<evidence type="ECO:0000313" key="3">
    <source>
        <dbReference type="Proteomes" id="UP000026961"/>
    </source>
</evidence>
<accession>A0A0D9YVC5</accession>
<reference evidence="2" key="1">
    <citation type="submission" date="2015-04" db="UniProtKB">
        <authorList>
            <consortium name="EnsemblPlants"/>
        </authorList>
    </citation>
    <scope>IDENTIFICATION</scope>
</reference>
<dbReference type="HOGENOM" id="CLU_1996157_0_0_1"/>
<feature type="compositionally biased region" description="Basic residues" evidence="1">
    <location>
        <begin position="38"/>
        <end position="59"/>
    </location>
</feature>
<feature type="compositionally biased region" description="Basic and acidic residues" evidence="1">
    <location>
        <begin position="70"/>
        <end position="79"/>
    </location>
</feature>
<dbReference type="Gramene" id="OGLUM02G25550.1">
    <property type="protein sequence ID" value="OGLUM02G25550.1"/>
    <property type="gene ID" value="OGLUM02G25550"/>
</dbReference>
<organism evidence="2">
    <name type="scientific">Oryza glumipatula</name>
    <dbReference type="NCBI Taxonomy" id="40148"/>
    <lineage>
        <taxon>Eukaryota</taxon>
        <taxon>Viridiplantae</taxon>
        <taxon>Streptophyta</taxon>
        <taxon>Embryophyta</taxon>
        <taxon>Tracheophyta</taxon>
        <taxon>Spermatophyta</taxon>
        <taxon>Magnoliopsida</taxon>
        <taxon>Liliopsida</taxon>
        <taxon>Poales</taxon>
        <taxon>Poaceae</taxon>
        <taxon>BOP clade</taxon>
        <taxon>Oryzoideae</taxon>
        <taxon>Oryzeae</taxon>
        <taxon>Oryzinae</taxon>
        <taxon>Oryza</taxon>
    </lineage>
</organism>
<dbReference type="AlphaFoldDB" id="A0A0D9YVC5"/>
<protein>
    <submittedName>
        <fullName evidence="2">Uncharacterized protein</fullName>
    </submittedName>
</protein>
<dbReference type="EnsemblPlants" id="OGLUM02G25550.1">
    <property type="protein sequence ID" value="OGLUM02G25550.1"/>
    <property type="gene ID" value="OGLUM02G25550"/>
</dbReference>
<evidence type="ECO:0000313" key="2">
    <source>
        <dbReference type="EnsemblPlants" id="OGLUM02G25550.1"/>
    </source>
</evidence>
<proteinExistence type="predicted"/>
<sequence length="125" mass="13414">MPWCSRVSGPQEAQPRATGALNSRSQVQHRPGAAHPFPRPRRGSAARRPPLRPHRRRAGHSSPQAASHSLGRESGEGGRHRPPQLPAPPHGGGTGRRPGRHAAEQANIGALIYETAVAQHEQRAT</sequence>
<name>A0A0D9YVC5_9ORYZ</name>
<dbReference type="Proteomes" id="UP000026961">
    <property type="component" value="Chromosome 2"/>
</dbReference>
<evidence type="ECO:0000256" key="1">
    <source>
        <dbReference type="SAM" id="MobiDB-lite"/>
    </source>
</evidence>
<keyword evidence="3" id="KW-1185">Reference proteome</keyword>
<feature type="region of interest" description="Disordered" evidence="1">
    <location>
        <begin position="1"/>
        <end position="108"/>
    </location>
</feature>
<reference evidence="2" key="2">
    <citation type="submission" date="2018-05" db="EMBL/GenBank/DDBJ databases">
        <title>OgluRS3 (Oryza glumaepatula Reference Sequence Version 3).</title>
        <authorList>
            <person name="Zhang J."/>
            <person name="Kudrna D."/>
            <person name="Lee S."/>
            <person name="Talag J."/>
            <person name="Welchert J."/>
            <person name="Wing R.A."/>
        </authorList>
    </citation>
    <scope>NUCLEOTIDE SEQUENCE [LARGE SCALE GENOMIC DNA]</scope>
</reference>